<sequence>MKLILHISFLLLLIMNSPVWAHGGKTLTFAISDAATEVVQAYHQFCRQAYHEIGYEVELKEYPIKRSLVQADLEQIDGILISTESILKKYNNLQVVPVELARVDLVVYSITKDFAVDGPSSLQPYKIGLMRGYLQSHALTEGMARQTVDSYKALFSLLKIGRVDVVIALKRETERFLAANPKFSEVKALSPPLFSVPMYNFLNKRHHELIPRIVPVMQRLIDDKVLERLYEPYRTD</sequence>
<keyword evidence="3" id="KW-1185">Reference proteome</keyword>
<evidence type="ECO:0000256" key="1">
    <source>
        <dbReference type="SAM" id="SignalP"/>
    </source>
</evidence>
<evidence type="ECO:0000313" key="3">
    <source>
        <dbReference type="Proteomes" id="UP000427769"/>
    </source>
</evidence>
<keyword evidence="1" id="KW-0732">Signal</keyword>
<protein>
    <submittedName>
        <fullName evidence="2">Uncharacterized protein</fullName>
    </submittedName>
</protein>
<name>A0A5K7ZCR6_9BACT</name>
<dbReference type="EMBL" id="AP021875">
    <property type="protein sequence ID" value="BBO77523.1"/>
    <property type="molecule type" value="Genomic_DNA"/>
</dbReference>
<dbReference type="AlphaFoldDB" id="A0A5K7ZCR6"/>
<evidence type="ECO:0000313" key="2">
    <source>
        <dbReference type="EMBL" id="BBO77523.1"/>
    </source>
</evidence>
<dbReference type="RefSeq" id="WP_170302443.1">
    <property type="nucleotide sequence ID" value="NZ_AP021875.1"/>
</dbReference>
<dbReference type="Proteomes" id="UP000427769">
    <property type="component" value="Chromosome"/>
</dbReference>
<organism evidence="2 3">
    <name type="scientific">Desulfosarcina widdelii</name>
    <dbReference type="NCBI Taxonomy" id="947919"/>
    <lineage>
        <taxon>Bacteria</taxon>
        <taxon>Pseudomonadati</taxon>
        <taxon>Thermodesulfobacteriota</taxon>
        <taxon>Desulfobacteria</taxon>
        <taxon>Desulfobacterales</taxon>
        <taxon>Desulfosarcinaceae</taxon>
        <taxon>Desulfosarcina</taxon>
    </lineage>
</organism>
<dbReference type="SUPFAM" id="SSF53850">
    <property type="entry name" value="Periplasmic binding protein-like II"/>
    <property type="match status" value="1"/>
</dbReference>
<proteinExistence type="predicted"/>
<dbReference type="KEGG" id="dwd:DSCW_49400"/>
<dbReference type="Gene3D" id="3.40.190.10">
    <property type="entry name" value="Periplasmic binding protein-like II"/>
    <property type="match status" value="2"/>
</dbReference>
<feature type="chain" id="PRO_5024321816" evidence="1">
    <location>
        <begin position="22"/>
        <end position="236"/>
    </location>
</feature>
<accession>A0A5K7ZCR6</accession>
<feature type="signal peptide" evidence="1">
    <location>
        <begin position="1"/>
        <end position="21"/>
    </location>
</feature>
<reference evidence="2 3" key="1">
    <citation type="submission" date="2019-11" db="EMBL/GenBank/DDBJ databases">
        <title>Comparative genomics of hydrocarbon-degrading Desulfosarcina strains.</title>
        <authorList>
            <person name="Watanabe M."/>
            <person name="Kojima H."/>
            <person name="Fukui M."/>
        </authorList>
    </citation>
    <scope>NUCLEOTIDE SEQUENCE [LARGE SCALE GENOMIC DNA]</scope>
    <source>
        <strain evidence="2 3">PP31</strain>
    </source>
</reference>
<gene>
    <name evidence="2" type="ORF">DSCW_49400</name>
</gene>